<sequence length="54" mass="5565">MDADKEMQMRKWLSLAAAAATLVLTACSGTMPASSSSGGVEIFGTVDAGVSRTW</sequence>
<feature type="chain" id="PRO_5046229027" evidence="1">
    <location>
        <begin position="29"/>
        <end position="54"/>
    </location>
</feature>
<dbReference type="PROSITE" id="PS51257">
    <property type="entry name" value="PROKAR_LIPOPROTEIN"/>
    <property type="match status" value="1"/>
</dbReference>
<comment type="caution">
    <text evidence="2">The sequence shown here is derived from an EMBL/GenBank/DDBJ whole genome shotgun (WGS) entry which is preliminary data.</text>
</comment>
<dbReference type="RefSeq" id="WP_211458166.1">
    <property type="nucleotide sequence ID" value="NZ_JAANES010000004.1"/>
</dbReference>
<evidence type="ECO:0000313" key="3">
    <source>
        <dbReference type="Proteomes" id="UP001647436"/>
    </source>
</evidence>
<keyword evidence="3" id="KW-1185">Reference proteome</keyword>
<proteinExistence type="predicted"/>
<keyword evidence="1" id="KW-0732">Signal</keyword>
<dbReference type="Proteomes" id="UP001647436">
    <property type="component" value="Unassembled WGS sequence"/>
</dbReference>
<dbReference type="EMBL" id="JAANES010000004">
    <property type="protein sequence ID" value="MBS3020813.1"/>
    <property type="molecule type" value="Genomic_DNA"/>
</dbReference>
<feature type="signal peptide" evidence="1">
    <location>
        <begin position="1"/>
        <end position="28"/>
    </location>
</feature>
<evidence type="ECO:0000313" key="2">
    <source>
        <dbReference type="EMBL" id="MBS3020813.1"/>
    </source>
</evidence>
<accession>A0ABS5LWE7</accession>
<gene>
    <name evidence="2" type="ORF">DJFAAGMI_03577</name>
</gene>
<organism evidence="2 3">
    <name type="scientific">Comamonas brasiliensis</name>
    <dbReference type="NCBI Taxonomy" id="1812482"/>
    <lineage>
        <taxon>Bacteria</taxon>
        <taxon>Pseudomonadati</taxon>
        <taxon>Pseudomonadota</taxon>
        <taxon>Betaproteobacteria</taxon>
        <taxon>Burkholderiales</taxon>
        <taxon>Comamonadaceae</taxon>
        <taxon>Comamonas</taxon>
    </lineage>
</organism>
<evidence type="ECO:0000256" key="1">
    <source>
        <dbReference type="SAM" id="SignalP"/>
    </source>
</evidence>
<protein>
    <submittedName>
        <fullName evidence="2">Uncharacterized protein</fullName>
    </submittedName>
</protein>
<reference evidence="2 3" key="1">
    <citation type="submission" date="2020-03" db="EMBL/GenBank/DDBJ databases">
        <title>The role of nitrogen metabolism on polyethylene biodegradation.</title>
        <authorList>
            <person name="Peixoto J."/>
            <person name="Vizzotto C.S."/>
            <person name="Ramos A."/>
            <person name="Alves G."/>
            <person name="Steindorff A."/>
            <person name="Kruger R."/>
        </authorList>
    </citation>
    <scope>NUCLEOTIDE SEQUENCE [LARGE SCALE GENOMIC DNA]</scope>
    <source>
        <strain evidence="2 3">PE63</strain>
    </source>
</reference>
<name>A0ABS5LWE7_9BURK</name>